<accession>A0A076PZG8</accession>
<evidence type="ECO:0008006" key="5">
    <source>
        <dbReference type="Google" id="ProtNLM"/>
    </source>
</evidence>
<dbReference type="RefSeq" id="WP_043375056.1">
    <property type="nucleotide sequence ID" value="NZ_CP006704.1"/>
</dbReference>
<evidence type="ECO:0000313" key="3">
    <source>
        <dbReference type="EMBL" id="AIJ48887.1"/>
    </source>
</evidence>
<dbReference type="KEGG" id="ctes:O987_24050"/>
<dbReference type="HOGENOM" id="CLU_145293_0_0_4"/>
<feature type="compositionally biased region" description="Basic and acidic residues" evidence="1">
    <location>
        <begin position="88"/>
        <end position="108"/>
    </location>
</feature>
<organism evidence="3 4">
    <name type="scientific">Comamonas testosteroni TK102</name>
    <dbReference type="NCBI Taxonomy" id="1392005"/>
    <lineage>
        <taxon>Bacteria</taxon>
        <taxon>Pseudomonadati</taxon>
        <taxon>Pseudomonadota</taxon>
        <taxon>Betaproteobacteria</taxon>
        <taxon>Burkholderiales</taxon>
        <taxon>Comamonadaceae</taxon>
        <taxon>Comamonas</taxon>
    </lineage>
</organism>
<feature type="signal peptide" evidence="2">
    <location>
        <begin position="1"/>
        <end position="29"/>
    </location>
</feature>
<proteinExistence type="predicted"/>
<dbReference type="InterPro" id="IPR025421">
    <property type="entry name" value="DUF4148"/>
</dbReference>
<feature type="chain" id="PRO_5001716454" description="DUF4148 domain-containing protein" evidence="2">
    <location>
        <begin position="30"/>
        <end position="114"/>
    </location>
</feature>
<dbReference type="AlphaFoldDB" id="A0A076PZG8"/>
<sequence>MSQHRFSLSLALAGVATAITLALPGMASAAYEHPANNEQGVSVHPDHFVSQKTRAQVKAETEAAIKQGGLSFGESSFPREIPRSGSSKTREQVIQELRDESPSEREARLQSISG</sequence>
<evidence type="ECO:0000313" key="4">
    <source>
        <dbReference type="Proteomes" id="UP000028782"/>
    </source>
</evidence>
<dbReference type="Proteomes" id="UP000028782">
    <property type="component" value="Chromosome"/>
</dbReference>
<dbReference type="Pfam" id="PF13663">
    <property type="entry name" value="DUF4148"/>
    <property type="match status" value="1"/>
</dbReference>
<feature type="region of interest" description="Disordered" evidence="1">
    <location>
        <begin position="68"/>
        <end position="114"/>
    </location>
</feature>
<protein>
    <recommendedName>
        <fullName evidence="5">DUF4148 domain-containing protein</fullName>
    </recommendedName>
</protein>
<evidence type="ECO:0000256" key="2">
    <source>
        <dbReference type="SAM" id="SignalP"/>
    </source>
</evidence>
<dbReference type="EMBL" id="CP006704">
    <property type="protein sequence ID" value="AIJ48887.1"/>
    <property type="molecule type" value="Genomic_DNA"/>
</dbReference>
<name>A0A076PZG8_COMTE</name>
<reference evidence="3 4" key="1">
    <citation type="journal article" date="2014" name="Genome Announc.">
        <title>Complete Genome Sequence of Polychlorinated Biphenyl Degrader Comamonas testosteroni TK102 (NBRC 109938).</title>
        <authorList>
            <person name="Fukuda K."/>
            <person name="Hosoyama A."/>
            <person name="Tsuchikane K."/>
            <person name="Ohji S."/>
            <person name="Yamazoe A."/>
            <person name="Fujita N."/>
            <person name="Shintani M."/>
            <person name="Kimbara K."/>
        </authorList>
    </citation>
    <scope>NUCLEOTIDE SEQUENCE [LARGE SCALE GENOMIC DNA]</scope>
    <source>
        <strain evidence="3">TK102</strain>
    </source>
</reference>
<evidence type="ECO:0000256" key="1">
    <source>
        <dbReference type="SAM" id="MobiDB-lite"/>
    </source>
</evidence>
<keyword evidence="2" id="KW-0732">Signal</keyword>
<gene>
    <name evidence="3" type="ORF">O987_24050</name>
</gene>